<name>A0AAW5C2V2_9FIRM</name>
<keyword evidence="2" id="KW-0812">Transmembrane</keyword>
<feature type="transmembrane region" description="Helical" evidence="2">
    <location>
        <begin position="197"/>
        <end position="218"/>
    </location>
</feature>
<evidence type="ECO:0000256" key="1">
    <source>
        <dbReference type="SAM" id="Coils"/>
    </source>
</evidence>
<feature type="transmembrane region" description="Helical" evidence="2">
    <location>
        <begin position="160"/>
        <end position="185"/>
    </location>
</feature>
<dbReference type="EMBL" id="JAKNGE010000075">
    <property type="protein sequence ID" value="MCG4749509.1"/>
    <property type="molecule type" value="Genomic_DNA"/>
</dbReference>
<keyword evidence="2" id="KW-1133">Transmembrane helix</keyword>
<accession>A0AAW5C2V2</accession>
<protein>
    <submittedName>
        <fullName evidence="3">Uncharacterized protein</fullName>
    </submittedName>
</protein>
<proteinExistence type="predicted"/>
<comment type="caution">
    <text evidence="3">The sequence shown here is derived from an EMBL/GenBank/DDBJ whole genome shotgun (WGS) entry which is preliminary data.</text>
</comment>
<keyword evidence="2" id="KW-0472">Membrane</keyword>
<feature type="transmembrane region" description="Helical" evidence="2">
    <location>
        <begin position="257"/>
        <end position="276"/>
    </location>
</feature>
<gene>
    <name evidence="3" type="ORF">L0N08_29355</name>
</gene>
<reference evidence="3" key="1">
    <citation type="submission" date="2022-01" db="EMBL/GenBank/DDBJ databases">
        <title>Collection of gut derived symbiotic bacterial strains cultured from healthy donors.</title>
        <authorList>
            <person name="Lin H."/>
            <person name="Kohout C."/>
            <person name="Waligurski E."/>
            <person name="Pamer E.G."/>
        </authorList>
    </citation>
    <scope>NUCLEOTIDE SEQUENCE</scope>
    <source>
        <strain evidence="3">DFI.6.55</strain>
    </source>
</reference>
<dbReference type="Proteomes" id="UP001299608">
    <property type="component" value="Unassembled WGS sequence"/>
</dbReference>
<evidence type="ECO:0000313" key="3">
    <source>
        <dbReference type="EMBL" id="MCG4749509.1"/>
    </source>
</evidence>
<sequence>MLAAERKRRQDKLVENIFGLSKHLLGDNAEVRRAALELKEIYSSDFRHSYSEFFPLILHIQDEKTEYSLDYLSENLESLRTYVDTDFLDGTKEFKDMNKNFDKLCDHLNLEIGRVTYYSQNEKRTEDLSKRMESANKDMGEATIKLEKASKKAESIQTELLSILSIFAAIVIAFSGGLSFLGGTLSGASETYICKMILLLLMCGFVLFNTIFLLMYLVGKIIGRSIYANCISEDCTCKKGDKPKCNGINRIRKRLPYVFYINVLMLILTIADIAAWCVDKNIL</sequence>
<keyword evidence="1" id="KW-0175">Coiled coil</keyword>
<organism evidence="3 4">
    <name type="scientific">Enterocloster aldenensis</name>
    <dbReference type="NCBI Taxonomy" id="358742"/>
    <lineage>
        <taxon>Bacteria</taxon>
        <taxon>Bacillati</taxon>
        <taxon>Bacillota</taxon>
        <taxon>Clostridia</taxon>
        <taxon>Lachnospirales</taxon>
        <taxon>Lachnospiraceae</taxon>
        <taxon>Enterocloster</taxon>
    </lineage>
</organism>
<dbReference type="RefSeq" id="WP_227117109.1">
    <property type="nucleotide sequence ID" value="NZ_JAJCID010000038.1"/>
</dbReference>
<dbReference type="AlphaFoldDB" id="A0AAW5C2V2"/>
<evidence type="ECO:0000256" key="2">
    <source>
        <dbReference type="SAM" id="Phobius"/>
    </source>
</evidence>
<evidence type="ECO:0000313" key="4">
    <source>
        <dbReference type="Proteomes" id="UP001299608"/>
    </source>
</evidence>
<feature type="coiled-coil region" evidence="1">
    <location>
        <begin position="118"/>
        <end position="159"/>
    </location>
</feature>